<keyword evidence="1" id="KW-0175">Coiled coil</keyword>
<protein>
    <recommendedName>
        <fullName evidence="6">RxLR effector</fullName>
    </recommendedName>
</protein>
<evidence type="ECO:0000313" key="4">
    <source>
        <dbReference type="EMBL" id="POM73369.1"/>
    </source>
</evidence>
<accession>A0A2P4Y6R0</accession>
<evidence type="ECO:0000256" key="3">
    <source>
        <dbReference type="SAM" id="SignalP"/>
    </source>
</evidence>
<proteinExistence type="predicted"/>
<evidence type="ECO:0008006" key="6">
    <source>
        <dbReference type="Google" id="ProtNLM"/>
    </source>
</evidence>
<evidence type="ECO:0000256" key="1">
    <source>
        <dbReference type="SAM" id="Coils"/>
    </source>
</evidence>
<dbReference type="Proteomes" id="UP000237271">
    <property type="component" value="Unassembled WGS sequence"/>
</dbReference>
<dbReference type="OrthoDB" id="124945at2759"/>
<comment type="caution">
    <text evidence="4">The sequence shown here is derived from an EMBL/GenBank/DDBJ whole genome shotgun (WGS) entry which is preliminary data.</text>
</comment>
<gene>
    <name evidence="4" type="ORF">PHPALM_9789</name>
</gene>
<keyword evidence="2" id="KW-1133">Transmembrane helix</keyword>
<keyword evidence="2" id="KW-0812">Transmembrane</keyword>
<sequence length="198" mass="21570">MHCLQIVILVTLAACVHGVVNAKEPHQVKILEKSQNMVLNANNNLTNTEHDALKAEEEERWKVPGFNQLSSYFRKKPEVVNMLKENPALAKTLTNNPALAKSFHNNPQLSKTFQEVQKDTALIKRIKSFEKDPAASKLKTALGKNPSGLTEKSVTKLGAVVSKSSTDQGDGILFICGLMLLLILVGGLTVAVVAPNSF</sequence>
<name>A0A2P4Y6R0_9STRA</name>
<feature type="transmembrane region" description="Helical" evidence="2">
    <location>
        <begin position="172"/>
        <end position="194"/>
    </location>
</feature>
<dbReference type="EMBL" id="NCKW01005162">
    <property type="protein sequence ID" value="POM73369.1"/>
    <property type="molecule type" value="Genomic_DNA"/>
</dbReference>
<feature type="signal peptide" evidence="3">
    <location>
        <begin position="1"/>
        <end position="18"/>
    </location>
</feature>
<feature type="chain" id="PRO_5015147738" description="RxLR effector" evidence="3">
    <location>
        <begin position="19"/>
        <end position="198"/>
    </location>
</feature>
<feature type="coiled-coil region" evidence="1">
    <location>
        <begin position="31"/>
        <end position="58"/>
    </location>
</feature>
<dbReference type="AlphaFoldDB" id="A0A2P4Y6R0"/>
<keyword evidence="2" id="KW-0472">Membrane</keyword>
<reference evidence="4 5" key="1">
    <citation type="journal article" date="2017" name="Genome Biol. Evol.">
        <title>Phytophthora megakarya and P. palmivora, closely related causal agents of cacao black pod rot, underwent increases in genome sizes and gene numbers by different mechanisms.</title>
        <authorList>
            <person name="Ali S.S."/>
            <person name="Shao J."/>
            <person name="Lary D.J."/>
            <person name="Kronmiller B."/>
            <person name="Shen D."/>
            <person name="Strem M.D."/>
            <person name="Amoako-Attah I."/>
            <person name="Akrofi A.Y."/>
            <person name="Begoude B.A."/>
            <person name="Ten Hoopen G.M."/>
            <person name="Coulibaly K."/>
            <person name="Kebe B.I."/>
            <person name="Melnick R.L."/>
            <person name="Guiltinan M.J."/>
            <person name="Tyler B.M."/>
            <person name="Meinhardt L.W."/>
            <person name="Bailey B.A."/>
        </authorList>
    </citation>
    <scope>NUCLEOTIDE SEQUENCE [LARGE SCALE GENOMIC DNA]</scope>
    <source>
        <strain evidence="5">sbr112.9</strain>
    </source>
</reference>
<keyword evidence="5" id="KW-1185">Reference proteome</keyword>
<evidence type="ECO:0000313" key="5">
    <source>
        <dbReference type="Proteomes" id="UP000237271"/>
    </source>
</evidence>
<keyword evidence="3" id="KW-0732">Signal</keyword>
<evidence type="ECO:0000256" key="2">
    <source>
        <dbReference type="SAM" id="Phobius"/>
    </source>
</evidence>
<organism evidence="4 5">
    <name type="scientific">Phytophthora palmivora</name>
    <dbReference type="NCBI Taxonomy" id="4796"/>
    <lineage>
        <taxon>Eukaryota</taxon>
        <taxon>Sar</taxon>
        <taxon>Stramenopiles</taxon>
        <taxon>Oomycota</taxon>
        <taxon>Peronosporomycetes</taxon>
        <taxon>Peronosporales</taxon>
        <taxon>Peronosporaceae</taxon>
        <taxon>Phytophthora</taxon>
    </lineage>
</organism>